<dbReference type="Proteomes" id="UP000253628">
    <property type="component" value="Unassembled WGS sequence"/>
</dbReference>
<sequence length="281" mass="30194">MKRTPTLAQDEPPEAAEIIVADSSEFPKPGDSFVRSFARGLAVLRSFGADAQAQTLSEVAERAGLTRAGARRILLTLLSLGYVVAEGRLFRLTPKVLELGFAYLTSQPVWTQAQPVMETLVEELRQSSSAAVLDGNEIVYVLRIPAHKIMSINLGVGSRLPADSTSMGRVLLAGLAPEQLRERIGGMKLVAHTPNTIVDPEQLLAAIEQVRIQGWSLVQEELEPGLVSMAAPIYDHAGRVVAAINISGHVRTSSPAHLLQVCLPKLLAAAAKINMLMGARK</sequence>
<dbReference type="SUPFAM" id="SSF55781">
    <property type="entry name" value="GAF domain-like"/>
    <property type="match status" value="1"/>
</dbReference>
<dbReference type="OrthoDB" id="9807558at2"/>
<evidence type="ECO:0000313" key="7">
    <source>
        <dbReference type="Proteomes" id="UP000253628"/>
    </source>
</evidence>
<organism evidence="6 7">
    <name type="scientific">Eoetvoesiella caeni</name>
    <dbReference type="NCBI Taxonomy" id="645616"/>
    <lineage>
        <taxon>Bacteria</taxon>
        <taxon>Pseudomonadati</taxon>
        <taxon>Pseudomonadota</taxon>
        <taxon>Betaproteobacteria</taxon>
        <taxon>Burkholderiales</taxon>
        <taxon>Alcaligenaceae</taxon>
        <taxon>Eoetvoesiella</taxon>
    </lineage>
</organism>
<keyword evidence="2" id="KW-0238">DNA-binding</keyword>
<evidence type="ECO:0000259" key="5">
    <source>
        <dbReference type="PROSITE" id="PS51078"/>
    </source>
</evidence>
<evidence type="ECO:0000256" key="3">
    <source>
        <dbReference type="ARBA" id="ARBA00023163"/>
    </source>
</evidence>
<dbReference type="InterPro" id="IPR014757">
    <property type="entry name" value="Tscrpt_reg_IclR_C"/>
</dbReference>
<keyword evidence="1" id="KW-0805">Transcription regulation</keyword>
<dbReference type="Pfam" id="PF09339">
    <property type="entry name" value="HTH_IclR"/>
    <property type="match status" value="1"/>
</dbReference>
<evidence type="ECO:0000313" key="6">
    <source>
        <dbReference type="EMBL" id="RBP43167.1"/>
    </source>
</evidence>
<protein>
    <submittedName>
        <fullName evidence="6">IclR family transcriptional regulator</fullName>
    </submittedName>
</protein>
<evidence type="ECO:0000256" key="1">
    <source>
        <dbReference type="ARBA" id="ARBA00023015"/>
    </source>
</evidence>
<dbReference type="InterPro" id="IPR036390">
    <property type="entry name" value="WH_DNA-bd_sf"/>
</dbReference>
<dbReference type="EMBL" id="QNRQ01000001">
    <property type="protein sequence ID" value="RBP43167.1"/>
    <property type="molecule type" value="Genomic_DNA"/>
</dbReference>
<dbReference type="SUPFAM" id="SSF46785">
    <property type="entry name" value="Winged helix' DNA-binding domain"/>
    <property type="match status" value="1"/>
</dbReference>
<dbReference type="RefSeq" id="WP_113931469.1">
    <property type="nucleotide sequence ID" value="NZ_JACCEU010000001.1"/>
</dbReference>
<dbReference type="GO" id="GO:0045893">
    <property type="term" value="P:positive regulation of DNA-templated transcription"/>
    <property type="evidence" value="ECO:0007669"/>
    <property type="project" value="InterPro"/>
</dbReference>
<dbReference type="GO" id="GO:0003677">
    <property type="term" value="F:DNA binding"/>
    <property type="evidence" value="ECO:0007669"/>
    <property type="project" value="UniProtKB-KW"/>
</dbReference>
<evidence type="ECO:0000256" key="2">
    <source>
        <dbReference type="ARBA" id="ARBA00023125"/>
    </source>
</evidence>
<reference evidence="6 7" key="1">
    <citation type="submission" date="2018-06" db="EMBL/GenBank/DDBJ databases">
        <title>Genomic Encyclopedia of Type Strains, Phase IV (KMG-IV): sequencing the most valuable type-strain genomes for metagenomic binning, comparative biology and taxonomic classification.</title>
        <authorList>
            <person name="Goeker M."/>
        </authorList>
    </citation>
    <scope>NUCLEOTIDE SEQUENCE [LARGE SCALE GENOMIC DNA]</scope>
    <source>
        <strain evidence="6 7">DSM 25520</strain>
    </source>
</reference>
<dbReference type="GO" id="GO:0046278">
    <property type="term" value="P:3,4-dihydroxybenzoate metabolic process"/>
    <property type="evidence" value="ECO:0007669"/>
    <property type="project" value="InterPro"/>
</dbReference>
<dbReference type="InterPro" id="IPR005471">
    <property type="entry name" value="Tscrpt_reg_IclR_N"/>
</dbReference>
<dbReference type="InterPro" id="IPR012794">
    <property type="entry name" value="PcaR_PcaU"/>
</dbReference>
<feature type="domain" description="HTH iclR-type" evidence="4">
    <location>
        <begin position="34"/>
        <end position="94"/>
    </location>
</feature>
<dbReference type="GO" id="GO:0003700">
    <property type="term" value="F:DNA-binding transcription factor activity"/>
    <property type="evidence" value="ECO:0007669"/>
    <property type="project" value="TreeGrafter"/>
</dbReference>
<dbReference type="GO" id="GO:0045892">
    <property type="term" value="P:negative regulation of DNA-templated transcription"/>
    <property type="evidence" value="ECO:0007669"/>
    <property type="project" value="TreeGrafter"/>
</dbReference>
<gene>
    <name evidence="6" type="ORF">DFR37_101295</name>
</gene>
<keyword evidence="3" id="KW-0804">Transcription</keyword>
<dbReference type="PANTHER" id="PTHR30136">
    <property type="entry name" value="HELIX-TURN-HELIX TRANSCRIPTIONAL REGULATOR, ICLR FAMILY"/>
    <property type="match status" value="1"/>
</dbReference>
<proteinExistence type="predicted"/>
<dbReference type="Gene3D" id="3.30.450.40">
    <property type="match status" value="1"/>
</dbReference>
<dbReference type="Gene3D" id="1.10.10.10">
    <property type="entry name" value="Winged helix-like DNA-binding domain superfamily/Winged helix DNA-binding domain"/>
    <property type="match status" value="1"/>
</dbReference>
<dbReference type="InterPro" id="IPR050707">
    <property type="entry name" value="HTH_MetabolicPath_Reg"/>
</dbReference>
<dbReference type="SMART" id="SM00346">
    <property type="entry name" value="HTH_ICLR"/>
    <property type="match status" value="1"/>
</dbReference>
<comment type="caution">
    <text evidence="6">The sequence shown here is derived from an EMBL/GenBank/DDBJ whole genome shotgun (WGS) entry which is preliminary data.</text>
</comment>
<dbReference type="NCBIfam" id="TIGR02431">
    <property type="entry name" value="pcaR_pcaU"/>
    <property type="match status" value="1"/>
</dbReference>
<dbReference type="PROSITE" id="PS51078">
    <property type="entry name" value="ICLR_ED"/>
    <property type="match status" value="1"/>
</dbReference>
<dbReference type="PROSITE" id="PS51077">
    <property type="entry name" value="HTH_ICLR"/>
    <property type="match status" value="1"/>
</dbReference>
<dbReference type="InterPro" id="IPR029016">
    <property type="entry name" value="GAF-like_dom_sf"/>
</dbReference>
<feature type="domain" description="IclR-ED" evidence="5">
    <location>
        <begin position="95"/>
        <end position="279"/>
    </location>
</feature>
<dbReference type="InterPro" id="IPR036388">
    <property type="entry name" value="WH-like_DNA-bd_sf"/>
</dbReference>
<keyword evidence="7" id="KW-1185">Reference proteome</keyword>
<accession>A0A366HKT7</accession>
<dbReference type="PANTHER" id="PTHR30136:SF34">
    <property type="entry name" value="TRANSCRIPTIONAL REGULATOR"/>
    <property type="match status" value="1"/>
</dbReference>
<dbReference type="AlphaFoldDB" id="A0A366HKT7"/>
<evidence type="ECO:0000259" key="4">
    <source>
        <dbReference type="PROSITE" id="PS51077"/>
    </source>
</evidence>
<dbReference type="Pfam" id="PF01614">
    <property type="entry name" value="IclR_C"/>
    <property type="match status" value="1"/>
</dbReference>
<name>A0A366HKT7_9BURK</name>